<keyword evidence="1" id="KW-0472">Membrane</keyword>
<proteinExistence type="predicted"/>
<feature type="transmembrane region" description="Helical" evidence="1">
    <location>
        <begin position="91"/>
        <end position="109"/>
    </location>
</feature>
<feature type="transmembrane region" description="Helical" evidence="1">
    <location>
        <begin position="28"/>
        <end position="47"/>
    </location>
</feature>
<feature type="transmembrane region" description="Helical" evidence="1">
    <location>
        <begin position="68"/>
        <end position="85"/>
    </location>
</feature>
<accession>A0ABN9QN79</accession>
<evidence type="ECO:0000256" key="1">
    <source>
        <dbReference type="SAM" id="Phobius"/>
    </source>
</evidence>
<protein>
    <submittedName>
        <fullName evidence="2">Uncharacterized protein</fullName>
    </submittedName>
</protein>
<evidence type="ECO:0000313" key="3">
    <source>
        <dbReference type="Proteomes" id="UP001189429"/>
    </source>
</evidence>
<feature type="transmembrane region" description="Helical" evidence="1">
    <location>
        <begin position="129"/>
        <end position="148"/>
    </location>
</feature>
<keyword evidence="1" id="KW-0812">Transmembrane</keyword>
<comment type="caution">
    <text evidence="2">The sequence shown here is derived from an EMBL/GenBank/DDBJ whole genome shotgun (WGS) entry which is preliminary data.</text>
</comment>
<dbReference type="Proteomes" id="UP001189429">
    <property type="component" value="Unassembled WGS sequence"/>
</dbReference>
<name>A0ABN9QN79_9DINO</name>
<gene>
    <name evidence="2" type="ORF">PCOR1329_LOCUS11639</name>
</gene>
<organism evidence="2 3">
    <name type="scientific">Prorocentrum cordatum</name>
    <dbReference type="NCBI Taxonomy" id="2364126"/>
    <lineage>
        <taxon>Eukaryota</taxon>
        <taxon>Sar</taxon>
        <taxon>Alveolata</taxon>
        <taxon>Dinophyceae</taxon>
        <taxon>Prorocentrales</taxon>
        <taxon>Prorocentraceae</taxon>
        <taxon>Prorocentrum</taxon>
    </lineage>
</organism>
<dbReference type="EMBL" id="CAUYUJ010003352">
    <property type="protein sequence ID" value="CAK0804974.1"/>
    <property type="molecule type" value="Genomic_DNA"/>
</dbReference>
<sequence>EFVLSQAPDVRAACPGPPPGGDAALLPVPQQLAAGCFGLMAAALATLPLPRTDGEAIVSVQPSNRAGYGYLPYAAGGVLCLSIFGSDSYTLFPMVLSYCLLVFTIRPFLVGKQVLQDATTWPQDLGRQLLGSALIMVSFALLFPSSLAESF</sequence>
<keyword evidence="1" id="KW-1133">Transmembrane helix</keyword>
<evidence type="ECO:0000313" key="2">
    <source>
        <dbReference type="EMBL" id="CAK0804974.1"/>
    </source>
</evidence>
<keyword evidence="3" id="KW-1185">Reference proteome</keyword>
<reference evidence="2" key="1">
    <citation type="submission" date="2023-10" db="EMBL/GenBank/DDBJ databases">
        <authorList>
            <person name="Chen Y."/>
            <person name="Shah S."/>
            <person name="Dougan E. K."/>
            <person name="Thang M."/>
            <person name="Chan C."/>
        </authorList>
    </citation>
    <scope>NUCLEOTIDE SEQUENCE [LARGE SCALE GENOMIC DNA]</scope>
</reference>
<feature type="non-terminal residue" evidence="2">
    <location>
        <position position="1"/>
    </location>
</feature>